<keyword evidence="2" id="KW-0862">Zinc</keyword>
<feature type="binding site" evidence="2">
    <location>
        <position position="8"/>
    </location>
    <ligand>
        <name>Zn(2+)</name>
        <dbReference type="ChEBI" id="CHEBI:29105"/>
        <label>2</label>
    </ligand>
</feature>
<feature type="binding site" evidence="2">
    <location>
        <position position="134"/>
    </location>
    <ligand>
        <name>Zn(2+)</name>
        <dbReference type="ChEBI" id="CHEBI:29105"/>
        <label>2</label>
    </ligand>
</feature>
<accession>A0A0S6UHZ8</accession>
<dbReference type="InterPro" id="IPR027476">
    <property type="entry name" value="DppA_N"/>
</dbReference>
<name>A0A0S6UHZ8_NEOTH</name>
<keyword evidence="2" id="KW-0479">Metal-binding</keyword>
<keyword evidence="3" id="KW-0645">Protease</keyword>
<dbReference type="InterPro" id="IPR007035">
    <property type="entry name" value="Peptidase_M55"/>
</dbReference>
<feature type="binding site" evidence="2">
    <location>
        <position position="10"/>
    </location>
    <ligand>
        <name>Zn(2+)</name>
        <dbReference type="ChEBI" id="CHEBI:29105"/>
        <label>1</label>
    </ligand>
</feature>
<dbReference type="RefSeq" id="WP_025774749.1">
    <property type="nucleotide sequence ID" value="NZ_DF238840.1"/>
</dbReference>
<organism evidence="3">
    <name type="scientific">Moorella thermoacetica Y72</name>
    <dbReference type="NCBI Taxonomy" id="1325331"/>
    <lineage>
        <taxon>Bacteria</taxon>
        <taxon>Bacillati</taxon>
        <taxon>Bacillota</taxon>
        <taxon>Clostridia</taxon>
        <taxon>Neomoorellales</taxon>
        <taxon>Neomoorellaceae</taxon>
        <taxon>Neomoorella</taxon>
    </lineage>
</organism>
<dbReference type="CDD" id="cd08663">
    <property type="entry name" value="DAP_dppA_1"/>
    <property type="match status" value="1"/>
</dbReference>
<dbReference type="AlphaFoldDB" id="A0A0S6UHZ8"/>
<dbReference type="GO" id="GO:0004177">
    <property type="term" value="F:aminopeptidase activity"/>
    <property type="evidence" value="ECO:0007669"/>
    <property type="project" value="UniProtKB-KW"/>
</dbReference>
<dbReference type="Pfam" id="PF04951">
    <property type="entry name" value="Peptidase_M55"/>
    <property type="match status" value="1"/>
</dbReference>
<dbReference type="Proteomes" id="UP000063718">
    <property type="component" value="Unassembled WGS sequence"/>
</dbReference>
<dbReference type="Gene3D" id="3.30.1360.130">
    <property type="entry name" value="Dipeptide transport protein"/>
    <property type="match status" value="1"/>
</dbReference>
<feature type="active site" description="Nucleophile" evidence="1">
    <location>
        <position position="116"/>
    </location>
</feature>
<proteinExistence type="predicted"/>
<dbReference type="EMBL" id="DF238840">
    <property type="protein sequence ID" value="GAF27040.1"/>
    <property type="molecule type" value="Genomic_DNA"/>
</dbReference>
<dbReference type="GO" id="GO:0046872">
    <property type="term" value="F:metal ion binding"/>
    <property type="evidence" value="ECO:0007669"/>
    <property type="project" value="UniProtKB-KW"/>
</dbReference>
<feature type="binding site" evidence="2">
    <location>
        <position position="105"/>
    </location>
    <ligand>
        <name>Zn(2+)</name>
        <dbReference type="ChEBI" id="CHEBI:29105"/>
        <label>2</label>
    </ligand>
</feature>
<keyword evidence="3" id="KW-0031">Aminopeptidase</keyword>
<sequence length="271" mass="28951">MRVYISADMEGVTGICAWEQVEARGGTEYARCQKLMTAEVNAAVHGALQAGATTVCVNDAHDGMRNILVENLHPGAQLISGTPKRLGMMEGIDRGFTAACFLGYHARAGSPGVLAHTYSEVVHRLEVNGEEMGELGLNALLAGYFGVPVVLVSGDQVLAGEARKLLGNNIEIVIVKEALNYHAVRSLSHRQARTKILQGMLKALARKNLKHLPAPAPARVTIEFNDPARAAAAAILPRCQRLNAVTVTYTGGDYLEAYQAVRSLIGLAKSV</sequence>
<evidence type="ECO:0000313" key="3">
    <source>
        <dbReference type="EMBL" id="GAF27040.1"/>
    </source>
</evidence>
<dbReference type="PIRSF" id="PIRSF015853">
    <property type="entry name" value="Pep_DppA"/>
    <property type="match status" value="1"/>
</dbReference>
<feature type="binding site" evidence="2">
    <location>
        <position position="61"/>
    </location>
    <ligand>
        <name>Zn(2+)</name>
        <dbReference type="ChEBI" id="CHEBI:29105"/>
        <label>2</label>
    </ligand>
</feature>
<evidence type="ECO:0000256" key="1">
    <source>
        <dbReference type="PIRSR" id="PIRSR015853-1"/>
    </source>
</evidence>
<keyword evidence="3" id="KW-0378">Hydrolase</keyword>
<reference evidence="3" key="1">
    <citation type="journal article" date="2014" name="Gene">
        <title>Genome-guided analysis of transformation efficiency and carbon dioxide assimilation by Moorella thermoacetica Y72.</title>
        <authorList>
            <person name="Tsukahara K."/>
            <person name="Kita A."/>
            <person name="Nakashimada Y."/>
            <person name="Hoshino T."/>
            <person name="Murakami K."/>
        </authorList>
    </citation>
    <scope>NUCLEOTIDE SEQUENCE [LARGE SCALE GENOMIC DNA]</scope>
    <source>
        <strain evidence="3">Y72</strain>
    </source>
</reference>
<dbReference type="InterPro" id="IPR036177">
    <property type="entry name" value="Peptidase_M55_sf"/>
</dbReference>
<feature type="binding site" evidence="2">
    <location>
        <position position="8"/>
    </location>
    <ligand>
        <name>Zn(2+)</name>
        <dbReference type="ChEBI" id="CHEBI:29105"/>
        <label>1</label>
    </ligand>
</feature>
<gene>
    <name evidence="3" type="ORF">MTY_2381</name>
</gene>
<dbReference type="Gene3D" id="3.40.50.10780">
    <property type="entry name" value="Dipeptide transport protein"/>
    <property type="match status" value="1"/>
</dbReference>
<evidence type="ECO:0000256" key="2">
    <source>
        <dbReference type="PIRSR" id="PIRSR015853-2"/>
    </source>
</evidence>
<dbReference type="SUPFAM" id="SSF63992">
    <property type="entry name" value="Dipeptide transport protein"/>
    <property type="match status" value="1"/>
</dbReference>
<protein>
    <submittedName>
        <fullName evidence="3">D-aminopeptidase</fullName>
    </submittedName>
</protein>